<evidence type="ECO:0000313" key="2">
    <source>
        <dbReference type="Proteomes" id="UP001454036"/>
    </source>
</evidence>
<gene>
    <name evidence="1" type="ORF">LIER_40423</name>
</gene>
<dbReference type="Pfam" id="PF14223">
    <property type="entry name" value="Retrotran_gag_2"/>
    <property type="match status" value="1"/>
</dbReference>
<dbReference type="Proteomes" id="UP001454036">
    <property type="component" value="Unassembled WGS sequence"/>
</dbReference>
<proteinExistence type="predicted"/>
<comment type="caution">
    <text evidence="1">The sequence shown here is derived from an EMBL/GenBank/DDBJ whole genome shotgun (WGS) entry which is preliminary data.</text>
</comment>
<dbReference type="AlphaFoldDB" id="A0AAV3QVS8"/>
<evidence type="ECO:0000313" key="1">
    <source>
        <dbReference type="EMBL" id="GAA0167640.1"/>
    </source>
</evidence>
<keyword evidence="2" id="KW-1185">Reference proteome</keyword>
<dbReference type="EMBL" id="BAABME010023246">
    <property type="protein sequence ID" value="GAA0167640.1"/>
    <property type="molecule type" value="Genomic_DNA"/>
</dbReference>
<dbReference type="PANTHER" id="PTHR47592:SF27">
    <property type="entry name" value="OS08G0421700 PROTEIN"/>
    <property type="match status" value="1"/>
</dbReference>
<protein>
    <submittedName>
        <fullName evidence="1">Uncharacterized protein</fullName>
    </submittedName>
</protein>
<accession>A0AAV3QVS8</accession>
<reference evidence="1 2" key="1">
    <citation type="submission" date="2024-01" db="EMBL/GenBank/DDBJ databases">
        <title>The complete chloroplast genome sequence of Lithospermum erythrorhizon: insights into the phylogenetic relationship among Boraginaceae species and the maternal lineages of purple gromwells.</title>
        <authorList>
            <person name="Okada T."/>
            <person name="Watanabe K."/>
        </authorList>
    </citation>
    <scope>NUCLEOTIDE SEQUENCE [LARGE SCALE GENOMIC DNA]</scope>
</reference>
<dbReference type="PANTHER" id="PTHR47592">
    <property type="entry name" value="PBF68 PROTEIN"/>
    <property type="match status" value="1"/>
</dbReference>
<name>A0AAV3QVS8_LITER</name>
<organism evidence="1 2">
    <name type="scientific">Lithospermum erythrorhizon</name>
    <name type="common">Purple gromwell</name>
    <name type="synonym">Lithospermum officinale var. erythrorhizon</name>
    <dbReference type="NCBI Taxonomy" id="34254"/>
    <lineage>
        <taxon>Eukaryota</taxon>
        <taxon>Viridiplantae</taxon>
        <taxon>Streptophyta</taxon>
        <taxon>Embryophyta</taxon>
        <taxon>Tracheophyta</taxon>
        <taxon>Spermatophyta</taxon>
        <taxon>Magnoliopsida</taxon>
        <taxon>eudicotyledons</taxon>
        <taxon>Gunneridae</taxon>
        <taxon>Pentapetalae</taxon>
        <taxon>asterids</taxon>
        <taxon>lamiids</taxon>
        <taxon>Boraginales</taxon>
        <taxon>Boraginaceae</taxon>
        <taxon>Boraginoideae</taxon>
        <taxon>Lithospermeae</taxon>
        <taxon>Lithospermum</taxon>
    </lineage>
</organism>
<sequence length="154" mass="17721">MMFYLTTLNLSRFFTKEAPVLGKDEVNPHTLAVVEGWKHSDYLCRNYVLNGLSDDLFPVYRTLETTKKVWEALKYKYRTQDAGVKKFIVGMFLHFKMVDDKSIDNQVQELEVMFRGIHAEGIVVSKSFQAAAIIEKLPQAGKTSKITPNINERK</sequence>